<evidence type="ECO:0000313" key="8">
    <source>
        <dbReference type="EMBL" id="GAA0396686.1"/>
    </source>
</evidence>
<evidence type="ECO:0000313" key="9">
    <source>
        <dbReference type="Proteomes" id="UP001500791"/>
    </source>
</evidence>
<dbReference type="Gene3D" id="2.10.109.10">
    <property type="entry name" value="Umud Fragment, subunit A"/>
    <property type="match status" value="1"/>
</dbReference>
<name>A0ABP3ICL7_9CAUL</name>
<keyword evidence="6" id="KW-0472">Membrane</keyword>
<dbReference type="PROSITE" id="PS00760">
    <property type="entry name" value="SPASE_I_2"/>
    <property type="match status" value="1"/>
</dbReference>
<dbReference type="InterPro" id="IPR036286">
    <property type="entry name" value="LexA/Signal_pep-like_sf"/>
</dbReference>
<accession>A0ABP3ICL7</accession>
<evidence type="ECO:0000256" key="3">
    <source>
        <dbReference type="ARBA" id="ARBA00013208"/>
    </source>
</evidence>
<dbReference type="Pfam" id="PF10502">
    <property type="entry name" value="Peptidase_S26"/>
    <property type="match status" value="1"/>
</dbReference>
<comment type="caution">
    <text evidence="8">The sequence shown here is derived from an EMBL/GenBank/DDBJ whole genome shotgun (WGS) entry which is preliminary data.</text>
</comment>
<dbReference type="InterPro" id="IPR000223">
    <property type="entry name" value="Pept_S26A_signal_pept_1"/>
</dbReference>
<evidence type="ECO:0000256" key="6">
    <source>
        <dbReference type="RuleBase" id="RU362042"/>
    </source>
</evidence>
<keyword evidence="6" id="KW-1133">Transmembrane helix</keyword>
<dbReference type="Proteomes" id="UP001500791">
    <property type="component" value="Unassembled WGS sequence"/>
</dbReference>
<comment type="catalytic activity">
    <reaction evidence="1 6">
        <text>Cleavage of hydrophobic, N-terminal signal or leader sequences from secreted and periplasmic proteins.</text>
        <dbReference type="EC" id="3.4.21.89"/>
    </reaction>
</comment>
<evidence type="ECO:0000256" key="1">
    <source>
        <dbReference type="ARBA" id="ARBA00000677"/>
    </source>
</evidence>
<dbReference type="EC" id="3.4.21.89" evidence="3 6"/>
<proteinExistence type="inferred from homology"/>
<dbReference type="InterPro" id="IPR019758">
    <property type="entry name" value="Pept_S26A_signal_pept_1_CS"/>
</dbReference>
<feature type="domain" description="Peptidase S26" evidence="7">
    <location>
        <begin position="18"/>
        <end position="224"/>
    </location>
</feature>
<keyword evidence="6" id="KW-0812">Transmembrane</keyword>
<evidence type="ECO:0000256" key="4">
    <source>
        <dbReference type="ARBA" id="ARBA00019232"/>
    </source>
</evidence>
<dbReference type="PANTHER" id="PTHR43390">
    <property type="entry name" value="SIGNAL PEPTIDASE I"/>
    <property type="match status" value="1"/>
</dbReference>
<evidence type="ECO:0000256" key="2">
    <source>
        <dbReference type="ARBA" id="ARBA00009370"/>
    </source>
</evidence>
<comment type="similarity">
    <text evidence="2 6">Belongs to the peptidase S26 family.</text>
</comment>
<dbReference type="NCBIfam" id="TIGR02227">
    <property type="entry name" value="sigpep_I_bact"/>
    <property type="match status" value="1"/>
</dbReference>
<keyword evidence="9" id="KW-1185">Reference proteome</keyword>
<dbReference type="InterPro" id="IPR019757">
    <property type="entry name" value="Pept_S26A_signal_pept_1_Lys-AS"/>
</dbReference>
<protein>
    <recommendedName>
        <fullName evidence="4 6">Signal peptidase I</fullName>
        <ecNumber evidence="3 6">3.4.21.89</ecNumber>
    </recommendedName>
</protein>
<reference evidence="9" key="1">
    <citation type="journal article" date="2019" name="Int. J. Syst. Evol. Microbiol.">
        <title>The Global Catalogue of Microorganisms (GCM) 10K type strain sequencing project: providing services to taxonomists for standard genome sequencing and annotation.</title>
        <authorList>
            <consortium name="The Broad Institute Genomics Platform"/>
            <consortium name="The Broad Institute Genome Sequencing Center for Infectious Disease"/>
            <person name="Wu L."/>
            <person name="Ma J."/>
        </authorList>
    </citation>
    <scope>NUCLEOTIDE SEQUENCE [LARGE SCALE GENOMIC DNA]</scope>
    <source>
        <strain evidence="9">JCM 13476</strain>
    </source>
</reference>
<dbReference type="SUPFAM" id="SSF51306">
    <property type="entry name" value="LexA/Signal peptidase"/>
    <property type="match status" value="1"/>
</dbReference>
<organism evidence="8 9">
    <name type="scientific">Brevundimonas terrae</name>
    <dbReference type="NCBI Taxonomy" id="363631"/>
    <lineage>
        <taxon>Bacteria</taxon>
        <taxon>Pseudomonadati</taxon>
        <taxon>Pseudomonadota</taxon>
        <taxon>Alphaproteobacteria</taxon>
        <taxon>Caulobacterales</taxon>
        <taxon>Caulobacteraceae</taxon>
        <taxon>Brevundimonas</taxon>
    </lineage>
</organism>
<evidence type="ECO:0000256" key="5">
    <source>
        <dbReference type="ARBA" id="ARBA00022801"/>
    </source>
</evidence>
<sequence length="251" mass="27364">MAMTQAQTHSLWREIISFGMPLIVGLLVATVLRIVAYQPFTIPSSSMSPGLLTGDYILVSKFAYGWSAASLPFGSPEGTERLMASTSERGDVVVFRLPRDPSQVWIKRVIGLPGDTVQMRDGQLLINGSKVPHTALGPAFDLDEPTRPVEAFEEQLGGGRAYITYDGGPNLAGDNTAPIHVPAGHYLMMGDNRDNSLDGRWGPETGVGFLPASHIVGRAERIAWSWKPGASLVKPWTWLNLRGDRLMKPIK</sequence>
<dbReference type="InterPro" id="IPR019533">
    <property type="entry name" value="Peptidase_S26"/>
</dbReference>
<keyword evidence="6" id="KW-0645">Protease</keyword>
<gene>
    <name evidence="8" type="primary">lepB_1</name>
    <name evidence="8" type="ORF">GCM10009093_24170</name>
</gene>
<dbReference type="PANTHER" id="PTHR43390:SF1">
    <property type="entry name" value="CHLOROPLAST PROCESSING PEPTIDASE"/>
    <property type="match status" value="1"/>
</dbReference>
<evidence type="ECO:0000259" key="7">
    <source>
        <dbReference type="Pfam" id="PF10502"/>
    </source>
</evidence>
<dbReference type="PROSITE" id="PS00761">
    <property type="entry name" value="SPASE_I_3"/>
    <property type="match status" value="1"/>
</dbReference>
<comment type="subcellular location">
    <subcellularLocation>
        <location evidence="6">Membrane</location>
        <topology evidence="6">Single-pass type II membrane protein</topology>
    </subcellularLocation>
</comment>
<keyword evidence="5 6" id="KW-0378">Hydrolase</keyword>
<dbReference type="PRINTS" id="PR00727">
    <property type="entry name" value="LEADERPTASE"/>
</dbReference>
<dbReference type="CDD" id="cd06530">
    <property type="entry name" value="S26_SPase_I"/>
    <property type="match status" value="1"/>
</dbReference>
<feature type="transmembrane region" description="Helical" evidence="6">
    <location>
        <begin position="15"/>
        <end position="36"/>
    </location>
</feature>
<dbReference type="EMBL" id="BAAAEJ010000008">
    <property type="protein sequence ID" value="GAA0396686.1"/>
    <property type="molecule type" value="Genomic_DNA"/>
</dbReference>